<name>A0A2D2D7E8_METT3</name>
<feature type="signal peptide" evidence="1">
    <location>
        <begin position="1"/>
        <end position="20"/>
    </location>
</feature>
<geneLocation type="plasmid" evidence="3">
    <name>pob3b2</name>
</geneLocation>
<evidence type="ECO:0000313" key="2">
    <source>
        <dbReference type="EMBL" id="ATQ70872.1"/>
    </source>
</evidence>
<dbReference type="KEGG" id="mtw:CQW49_23265"/>
<dbReference type="PROSITE" id="PS51257">
    <property type="entry name" value="PROKAR_LIPOPROTEIN"/>
    <property type="match status" value="1"/>
</dbReference>
<dbReference type="RefSeq" id="WP_099832089.1">
    <property type="nucleotide sequence ID" value="NZ_CP023739.1"/>
</dbReference>
<evidence type="ECO:0000256" key="1">
    <source>
        <dbReference type="SAM" id="SignalP"/>
    </source>
</evidence>
<accession>A0A2D2D7E8</accession>
<dbReference type="Proteomes" id="UP000230709">
    <property type="component" value="Plasmid pOB3b2"/>
</dbReference>
<reference evidence="3" key="1">
    <citation type="submission" date="2017-10" db="EMBL/GenBank/DDBJ databases">
        <title>Completed PacBio SMRT sequence of Methylosinus trichosporium OB3b reveals presence of a third large plasmid.</title>
        <authorList>
            <person name="Charles T.C."/>
            <person name="Lynch M.D.J."/>
            <person name="Heil J.R."/>
            <person name="Cheng J."/>
        </authorList>
    </citation>
    <scope>NUCLEOTIDE SEQUENCE [LARGE SCALE GENOMIC DNA]</scope>
    <source>
        <strain evidence="3">OB3b</strain>
        <plasmid evidence="3">pob3b2</plasmid>
    </source>
</reference>
<organism evidence="2 3">
    <name type="scientific">Methylosinus trichosporium (strain ATCC 35070 / NCIMB 11131 / UNIQEM 75 / OB3b)</name>
    <dbReference type="NCBI Taxonomy" id="595536"/>
    <lineage>
        <taxon>Bacteria</taxon>
        <taxon>Pseudomonadati</taxon>
        <taxon>Pseudomonadota</taxon>
        <taxon>Alphaproteobacteria</taxon>
        <taxon>Hyphomicrobiales</taxon>
        <taxon>Methylocystaceae</taxon>
        <taxon>Methylosinus</taxon>
    </lineage>
</organism>
<proteinExistence type="predicted"/>
<dbReference type="AlphaFoldDB" id="A0A2D2D7E8"/>
<keyword evidence="2" id="KW-0614">Plasmid</keyword>
<feature type="chain" id="PRO_5013749814" evidence="1">
    <location>
        <begin position="21"/>
        <end position="183"/>
    </location>
</feature>
<dbReference type="EMBL" id="CP023739">
    <property type="protein sequence ID" value="ATQ70872.1"/>
    <property type="molecule type" value="Genomic_DNA"/>
</dbReference>
<keyword evidence="1" id="KW-0732">Signal</keyword>
<evidence type="ECO:0000313" key="3">
    <source>
        <dbReference type="Proteomes" id="UP000230709"/>
    </source>
</evidence>
<protein>
    <submittedName>
        <fullName evidence="2">Uncharacterized protein</fullName>
    </submittedName>
</protein>
<sequence>MRRTIISATASIAISTTTLAQTAPPSGSAGACGTLYQQAASAAAARIAADDKDIAPPQAVKSLTCLDNILKGVGLNVVVNLLDPTTLFNSIEGQLCNAVTNAWKKTLGSAQCGITLSGFNLGAFNFGGNLGGGLSCPKLSFGSGGPPVGYIGIGGAGGSGSLYVNGSGRAPTGYTLPNTIGLW</sequence>
<keyword evidence="3" id="KW-1185">Reference proteome</keyword>
<gene>
    <name evidence="2" type="ORF">CQW49_23265</name>
</gene>